<dbReference type="PROSITE" id="PS00135">
    <property type="entry name" value="TRYPSIN_SER"/>
    <property type="match status" value="1"/>
</dbReference>
<dbReference type="GO" id="GO:0004252">
    <property type="term" value="F:serine-type endopeptidase activity"/>
    <property type="evidence" value="ECO:0007669"/>
    <property type="project" value="InterPro"/>
</dbReference>
<evidence type="ECO:0000313" key="9">
    <source>
        <dbReference type="Proteomes" id="UP000492821"/>
    </source>
</evidence>
<keyword evidence="7" id="KW-0732">Signal</keyword>
<dbReference type="PRINTS" id="PR00722">
    <property type="entry name" value="CHYMOTRYPSIN"/>
</dbReference>
<dbReference type="Gene3D" id="2.40.10.10">
    <property type="entry name" value="Trypsin-like serine proteases"/>
    <property type="match status" value="1"/>
</dbReference>
<evidence type="ECO:0000256" key="7">
    <source>
        <dbReference type="SAM" id="SignalP"/>
    </source>
</evidence>
<dbReference type="PANTHER" id="PTHR24276">
    <property type="entry name" value="POLYSERASE-RELATED"/>
    <property type="match status" value="1"/>
</dbReference>
<dbReference type="Proteomes" id="UP000492821">
    <property type="component" value="Unassembled WGS sequence"/>
</dbReference>
<keyword evidence="9" id="KW-1185">Reference proteome</keyword>
<evidence type="ECO:0000256" key="4">
    <source>
        <dbReference type="ARBA" id="ARBA00022825"/>
    </source>
</evidence>
<dbReference type="InterPro" id="IPR001314">
    <property type="entry name" value="Peptidase_S1A"/>
</dbReference>
<dbReference type="InterPro" id="IPR050430">
    <property type="entry name" value="Peptidase_S1"/>
</dbReference>
<organism evidence="9 10">
    <name type="scientific">Panagrellus redivivus</name>
    <name type="common">Microworm</name>
    <dbReference type="NCBI Taxonomy" id="6233"/>
    <lineage>
        <taxon>Eukaryota</taxon>
        <taxon>Metazoa</taxon>
        <taxon>Ecdysozoa</taxon>
        <taxon>Nematoda</taxon>
        <taxon>Chromadorea</taxon>
        <taxon>Rhabditida</taxon>
        <taxon>Tylenchina</taxon>
        <taxon>Panagrolaimomorpha</taxon>
        <taxon>Panagrolaimoidea</taxon>
        <taxon>Panagrolaimidae</taxon>
        <taxon>Panagrellus</taxon>
    </lineage>
</organism>
<dbReference type="AlphaFoldDB" id="A0A7E4W8P9"/>
<name>A0A7E4W8P9_PANRE</name>
<dbReference type="InterPro" id="IPR001254">
    <property type="entry name" value="Trypsin_dom"/>
</dbReference>
<keyword evidence="5" id="KW-1015">Disulfide bond</keyword>
<comment type="similarity">
    <text evidence="1">Belongs to the peptidase S1 family.</text>
</comment>
<evidence type="ECO:0000313" key="10">
    <source>
        <dbReference type="WBParaSite" id="Pan_g8314.t1"/>
    </source>
</evidence>
<dbReference type="PROSITE" id="PS00134">
    <property type="entry name" value="TRYPSIN_HIS"/>
    <property type="match status" value="1"/>
</dbReference>
<evidence type="ECO:0000256" key="5">
    <source>
        <dbReference type="ARBA" id="ARBA00023157"/>
    </source>
</evidence>
<feature type="domain" description="Peptidase S1" evidence="8">
    <location>
        <begin position="41"/>
        <end position="317"/>
    </location>
</feature>
<dbReference type="InterPro" id="IPR009003">
    <property type="entry name" value="Peptidase_S1_PA"/>
</dbReference>
<keyword evidence="4 6" id="KW-0720">Serine protease</keyword>
<evidence type="ECO:0000259" key="8">
    <source>
        <dbReference type="PROSITE" id="PS50240"/>
    </source>
</evidence>
<dbReference type="InterPro" id="IPR043504">
    <property type="entry name" value="Peptidase_S1_PA_chymotrypsin"/>
</dbReference>
<reference evidence="9" key="1">
    <citation type="journal article" date="2013" name="Genetics">
        <title>The draft genome and transcriptome of Panagrellus redivivus are shaped by the harsh demands of a free-living lifestyle.</title>
        <authorList>
            <person name="Srinivasan J."/>
            <person name="Dillman A.R."/>
            <person name="Macchietto M.G."/>
            <person name="Heikkinen L."/>
            <person name="Lakso M."/>
            <person name="Fracchia K.M."/>
            <person name="Antoshechkin I."/>
            <person name="Mortazavi A."/>
            <person name="Wong G."/>
            <person name="Sternberg P.W."/>
        </authorList>
    </citation>
    <scope>NUCLEOTIDE SEQUENCE [LARGE SCALE GENOMIC DNA]</scope>
    <source>
        <strain evidence="9">MT8872</strain>
    </source>
</reference>
<dbReference type="Pfam" id="PF00089">
    <property type="entry name" value="Trypsin"/>
    <property type="match status" value="2"/>
</dbReference>
<dbReference type="PANTHER" id="PTHR24276:SF98">
    <property type="entry name" value="FI18310P1-RELATED"/>
    <property type="match status" value="1"/>
</dbReference>
<dbReference type="WBParaSite" id="Pan_g8314.t1">
    <property type="protein sequence ID" value="Pan_g8314.t1"/>
    <property type="gene ID" value="Pan_g8314"/>
</dbReference>
<keyword evidence="2 6" id="KW-0645">Protease</keyword>
<protein>
    <submittedName>
        <fullName evidence="10">Peptidase S1 domain-containing protein</fullName>
    </submittedName>
</protein>
<keyword evidence="3 6" id="KW-0378">Hydrolase</keyword>
<dbReference type="GO" id="GO:0006508">
    <property type="term" value="P:proteolysis"/>
    <property type="evidence" value="ECO:0007669"/>
    <property type="project" value="UniProtKB-KW"/>
</dbReference>
<proteinExistence type="inferred from homology"/>
<dbReference type="SMART" id="SM00020">
    <property type="entry name" value="Tryp_SPc"/>
    <property type="match status" value="1"/>
</dbReference>
<reference evidence="10" key="2">
    <citation type="submission" date="2020-10" db="UniProtKB">
        <authorList>
            <consortium name="WormBaseParasite"/>
        </authorList>
    </citation>
    <scope>IDENTIFICATION</scope>
</reference>
<sequence length="337" mass="37003">MMFARLLAILALIVWPFGATYGTYDPKICGNKDFSLIEERIMGGEDANPAEFPNAVAIFSNNDYICSGSLIAPGFVLTAAHCFMDATKESFLKKTCGDDDQCVENHAGPGNIDKCPMGFSTIETIKKTITVLIGAQPLDSKNKKLSIVDVDPNYVHFFYRGCWQHDIAILKTEDTGSAIYSCILPWSTLNLIHAETDAVGWGTDEIKRLRTHNKLQRLEVGFVQSRNECISLTNGELPVDGICVPELQDKNTCKGDSGGPLLNYYDMSENEGEFILVTLGTLSFGSSCSALRGNQAPGGAVYTRLDFYHNMINTALGLDGHYDDLSFTDDEVNMTLE</sequence>
<feature type="signal peptide" evidence="7">
    <location>
        <begin position="1"/>
        <end position="22"/>
    </location>
</feature>
<evidence type="ECO:0000256" key="1">
    <source>
        <dbReference type="ARBA" id="ARBA00007664"/>
    </source>
</evidence>
<dbReference type="InterPro" id="IPR018114">
    <property type="entry name" value="TRYPSIN_HIS"/>
</dbReference>
<dbReference type="SUPFAM" id="SSF50494">
    <property type="entry name" value="Trypsin-like serine proteases"/>
    <property type="match status" value="1"/>
</dbReference>
<accession>A0A7E4W8P9</accession>
<evidence type="ECO:0000256" key="2">
    <source>
        <dbReference type="ARBA" id="ARBA00022670"/>
    </source>
</evidence>
<evidence type="ECO:0000256" key="6">
    <source>
        <dbReference type="RuleBase" id="RU363034"/>
    </source>
</evidence>
<evidence type="ECO:0000256" key="3">
    <source>
        <dbReference type="ARBA" id="ARBA00022801"/>
    </source>
</evidence>
<dbReference type="InterPro" id="IPR033116">
    <property type="entry name" value="TRYPSIN_SER"/>
</dbReference>
<dbReference type="PROSITE" id="PS50240">
    <property type="entry name" value="TRYPSIN_DOM"/>
    <property type="match status" value="1"/>
</dbReference>
<feature type="chain" id="PRO_5028959082" evidence="7">
    <location>
        <begin position="23"/>
        <end position="337"/>
    </location>
</feature>